<dbReference type="AlphaFoldDB" id="A0AAV6RQC5"/>
<name>A0AAV6RQC5_SOLSE</name>
<dbReference type="PANTHER" id="PTHR34035:SF1">
    <property type="entry name" value="TESTIS-EXPRESSED PROTEIN 47"/>
    <property type="match status" value="1"/>
</dbReference>
<dbReference type="EMBL" id="JAGKHQ010000010">
    <property type="protein sequence ID" value="KAG7506878.1"/>
    <property type="molecule type" value="Genomic_DNA"/>
</dbReference>
<evidence type="ECO:0000256" key="1">
    <source>
        <dbReference type="SAM" id="MobiDB-lite"/>
    </source>
</evidence>
<gene>
    <name evidence="2" type="ORF">JOB18_017730</name>
</gene>
<dbReference type="InterPro" id="IPR055308">
    <property type="entry name" value="TEX47-like"/>
</dbReference>
<evidence type="ECO:0000313" key="2">
    <source>
        <dbReference type="EMBL" id="KAG7506878.1"/>
    </source>
</evidence>
<organism evidence="2 3">
    <name type="scientific">Solea senegalensis</name>
    <name type="common">Senegalese sole</name>
    <dbReference type="NCBI Taxonomy" id="28829"/>
    <lineage>
        <taxon>Eukaryota</taxon>
        <taxon>Metazoa</taxon>
        <taxon>Chordata</taxon>
        <taxon>Craniata</taxon>
        <taxon>Vertebrata</taxon>
        <taxon>Euteleostomi</taxon>
        <taxon>Actinopterygii</taxon>
        <taxon>Neopterygii</taxon>
        <taxon>Teleostei</taxon>
        <taxon>Neoteleostei</taxon>
        <taxon>Acanthomorphata</taxon>
        <taxon>Carangaria</taxon>
        <taxon>Pleuronectiformes</taxon>
        <taxon>Pleuronectoidei</taxon>
        <taxon>Soleidae</taxon>
        <taxon>Solea</taxon>
    </lineage>
</organism>
<dbReference type="Pfam" id="PF24787">
    <property type="entry name" value="TEX47"/>
    <property type="match status" value="1"/>
</dbReference>
<proteinExistence type="predicted"/>
<comment type="caution">
    <text evidence="2">The sequence shown here is derived from an EMBL/GenBank/DDBJ whole genome shotgun (WGS) entry which is preliminary data.</text>
</comment>
<sequence length="251" mass="28416">MAASQKIGGLSSKSWENRETSEEDDGRDTVTLLDVFTGTLREKIVLQQLIVIARLPRHLHDRTEVGAHYERLNFHISKQYIWDHMTGLLLIYPNYLLHIIESSRDVLFSVLKDLKDVQQQTQCLLEAPKVVFMTHGAQSRLFQQWSYKVLDEENPAAKGLEEEDESTETLVCSVLAALQNLSKHLELSKMALPGLLLDKNPELIVSQNVLGKLLARGELLSPQLYLQMYDSPVNIRMTFGQGIQGSCLTTI</sequence>
<reference evidence="2" key="2">
    <citation type="submission" date="2021-03" db="EMBL/GenBank/DDBJ databases">
        <authorList>
            <person name="Guerrero-Cozar I."/>
            <person name="Gomez-Garrido J."/>
            <person name="Berbel C."/>
            <person name="Martinez-Blanch J.F."/>
            <person name="Alioto T."/>
            <person name="Claros M.G."/>
            <person name="Gagnaire P.A."/>
            <person name="Manchado M."/>
        </authorList>
    </citation>
    <scope>NUCLEOTIDE SEQUENCE</scope>
    <source>
        <strain evidence="2">Sse05_10M</strain>
        <tissue evidence="2">Blood</tissue>
    </source>
</reference>
<feature type="region of interest" description="Disordered" evidence="1">
    <location>
        <begin position="1"/>
        <end position="23"/>
    </location>
</feature>
<dbReference type="PANTHER" id="PTHR34035">
    <property type="entry name" value="TESTIS-EXPRESSED PROTEIN 47"/>
    <property type="match status" value="1"/>
</dbReference>
<reference evidence="2 3" key="1">
    <citation type="journal article" date="2021" name="Sci. Rep.">
        <title>Chromosome anchoring in Senegalese sole (Solea senegalensis) reveals sex-associated markers and genome rearrangements in flatfish.</title>
        <authorList>
            <person name="Guerrero-Cozar I."/>
            <person name="Gomez-Garrido J."/>
            <person name="Berbel C."/>
            <person name="Martinez-Blanch J.F."/>
            <person name="Alioto T."/>
            <person name="Claros M.G."/>
            <person name="Gagnaire P.A."/>
            <person name="Manchado M."/>
        </authorList>
    </citation>
    <scope>NUCLEOTIDE SEQUENCE [LARGE SCALE GENOMIC DNA]</scope>
    <source>
        <strain evidence="2">Sse05_10M</strain>
    </source>
</reference>
<keyword evidence="3" id="KW-1185">Reference proteome</keyword>
<evidence type="ECO:0000313" key="3">
    <source>
        <dbReference type="Proteomes" id="UP000693946"/>
    </source>
</evidence>
<dbReference type="Proteomes" id="UP000693946">
    <property type="component" value="Linkage Group LG18"/>
</dbReference>
<dbReference type="EMBL" id="JAGKHQ010000010">
    <property type="protein sequence ID" value="KAG7506879.1"/>
    <property type="molecule type" value="Genomic_DNA"/>
</dbReference>
<dbReference type="EMBL" id="JAGKHQ010000010">
    <property type="protein sequence ID" value="KAG7506880.1"/>
    <property type="molecule type" value="Genomic_DNA"/>
</dbReference>
<protein>
    <submittedName>
        <fullName evidence="2">Uncharacterized protein</fullName>
    </submittedName>
</protein>
<accession>A0AAV6RQC5</accession>